<gene>
    <name evidence="1" type="ORF">GCM10011389_41750</name>
</gene>
<comment type="caution">
    <text evidence="1">The sequence shown here is derived from an EMBL/GenBank/DDBJ whole genome shotgun (WGS) entry which is preliminary data.</text>
</comment>
<organism evidence="1 2">
    <name type="scientific">Pontibacillus salipaludis</name>
    <dbReference type="NCBI Taxonomy" id="1697394"/>
    <lineage>
        <taxon>Bacteria</taxon>
        <taxon>Bacillati</taxon>
        <taxon>Bacillota</taxon>
        <taxon>Bacilli</taxon>
        <taxon>Bacillales</taxon>
        <taxon>Bacillaceae</taxon>
        <taxon>Pontibacillus</taxon>
    </lineage>
</organism>
<sequence>MKFTGDFGRVEQSMNRRKTIVRVGELNYDEPNLITGQSHTSFKAS</sequence>
<proteinExistence type="predicted"/>
<dbReference type="EMBL" id="BMIN01000036">
    <property type="protein sequence ID" value="GGD29859.1"/>
    <property type="molecule type" value="Genomic_DNA"/>
</dbReference>
<accession>A0ABQ1QKT8</accession>
<reference evidence="2" key="1">
    <citation type="journal article" date="2019" name="Int. J. Syst. Evol. Microbiol.">
        <title>The Global Catalogue of Microorganisms (GCM) 10K type strain sequencing project: providing services to taxonomists for standard genome sequencing and annotation.</title>
        <authorList>
            <consortium name="The Broad Institute Genomics Platform"/>
            <consortium name="The Broad Institute Genome Sequencing Center for Infectious Disease"/>
            <person name="Wu L."/>
            <person name="Ma J."/>
        </authorList>
    </citation>
    <scope>NUCLEOTIDE SEQUENCE [LARGE SCALE GENOMIC DNA]</scope>
    <source>
        <strain evidence="2">CGMCC 1.15353</strain>
    </source>
</reference>
<evidence type="ECO:0000313" key="1">
    <source>
        <dbReference type="EMBL" id="GGD29859.1"/>
    </source>
</evidence>
<dbReference type="Proteomes" id="UP000642571">
    <property type="component" value="Unassembled WGS sequence"/>
</dbReference>
<keyword evidence="2" id="KW-1185">Reference proteome</keyword>
<protein>
    <submittedName>
        <fullName evidence="1">Uncharacterized protein</fullName>
    </submittedName>
</protein>
<name>A0ABQ1QKT8_9BACI</name>
<evidence type="ECO:0000313" key="2">
    <source>
        <dbReference type="Proteomes" id="UP000642571"/>
    </source>
</evidence>